<evidence type="ECO:0000256" key="3">
    <source>
        <dbReference type="ARBA" id="ARBA00023026"/>
    </source>
</evidence>
<comment type="similarity">
    <text evidence="4">Belongs to the secreted LysM effector family.</text>
</comment>
<dbReference type="InterPro" id="IPR036779">
    <property type="entry name" value="LysM_dom_sf"/>
</dbReference>
<evidence type="ECO:0000256" key="4">
    <source>
        <dbReference type="ARBA" id="ARBA00044955"/>
    </source>
</evidence>
<dbReference type="PANTHER" id="PTHR34997:SF2">
    <property type="entry name" value="LYSM DOMAIN-CONTAINING PROTEIN-RELATED"/>
    <property type="match status" value="1"/>
</dbReference>
<dbReference type="AlphaFoldDB" id="A0A0D2XP63"/>
<dbReference type="Proteomes" id="UP000002489">
    <property type="component" value="Unassembled WGS sequence"/>
</dbReference>
<evidence type="ECO:0000256" key="2">
    <source>
        <dbReference type="ARBA" id="ARBA00022729"/>
    </source>
</evidence>
<dbReference type="InterPro" id="IPR018392">
    <property type="entry name" value="LysM"/>
</dbReference>
<reference evidence="6" key="1">
    <citation type="journal article" date="2012" name="Mol. Plant Microbe Interact.">
        <title>A highly conserved effector in Fusarium oxysporum is required for full virulence on Arabidopsis.</title>
        <authorList>
            <person name="Thatcher L.F."/>
            <person name="Gardiner D.M."/>
            <person name="Kazan K."/>
            <person name="Manners J."/>
        </authorList>
    </citation>
    <scope>NUCLEOTIDE SEQUENCE [LARGE SCALE GENOMIC DNA]</scope>
    <source>
        <strain evidence="6">Fo5176</strain>
    </source>
</reference>
<dbReference type="InterPro" id="IPR052210">
    <property type="entry name" value="LysM1-like"/>
</dbReference>
<dbReference type="SMART" id="SM00257">
    <property type="entry name" value="LysM"/>
    <property type="match status" value="3"/>
</dbReference>
<keyword evidence="3" id="KW-0843">Virulence</keyword>
<evidence type="ECO:0000313" key="5">
    <source>
        <dbReference type="EnsemblFungi" id="FOXG_05750P0"/>
    </source>
</evidence>
<dbReference type="PANTHER" id="PTHR34997">
    <property type="entry name" value="AM15"/>
    <property type="match status" value="1"/>
</dbReference>
<dbReference type="PROSITE" id="PS51782">
    <property type="entry name" value="LYSM"/>
    <property type="match status" value="3"/>
</dbReference>
<dbReference type="VEuPathDB" id="FungiDB:FOXG_05750"/>
<gene>
    <name evidence="5" type="primary">28947701</name>
</gene>
<dbReference type="GO" id="GO:0008061">
    <property type="term" value="F:chitin binding"/>
    <property type="evidence" value="ECO:0007669"/>
    <property type="project" value="UniProtKB-KW"/>
</dbReference>
<evidence type="ECO:0000256" key="1">
    <source>
        <dbReference type="ARBA" id="ARBA00022669"/>
    </source>
</evidence>
<organism evidence="5 6">
    <name type="scientific">Fusarium oxysporum (strain Fo5176)</name>
    <name type="common">Fusarium vascular wilt</name>
    <dbReference type="NCBI Taxonomy" id="660025"/>
    <lineage>
        <taxon>Eukaryota</taxon>
        <taxon>Fungi</taxon>
        <taxon>Dikarya</taxon>
        <taxon>Ascomycota</taxon>
        <taxon>Pezizomycotina</taxon>
        <taxon>Sordariomycetes</taxon>
        <taxon>Hypocreomycetidae</taxon>
        <taxon>Hypocreales</taxon>
        <taxon>Nectriaceae</taxon>
        <taxon>Fusarium</taxon>
        <taxon>Fusarium oxysporum species complex</taxon>
    </lineage>
</organism>
<keyword evidence="1" id="KW-0147">Chitin-binding</keyword>
<dbReference type="STRING" id="426428.A0A0D2XP63"/>
<dbReference type="EnsemblFungi" id="FOXG_05750T0">
    <property type="protein sequence ID" value="FOXG_05750P0"/>
    <property type="gene ID" value="FOXG_05750"/>
</dbReference>
<keyword evidence="2" id="KW-0732">Signal</keyword>
<dbReference type="CDD" id="cd00118">
    <property type="entry name" value="LysM"/>
    <property type="match status" value="2"/>
</dbReference>
<reference evidence="5" key="2">
    <citation type="submission" date="2025-08" db="UniProtKB">
        <authorList>
            <consortium name="EnsemblFungi"/>
        </authorList>
    </citation>
    <scope>IDENTIFICATION</scope>
    <source>
        <strain evidence="5">4287 / CBS 123668 / FGSC 9935 / NRRL 34936</strain>
    </source>
</reference>
<dbReference type="Pfam" id="PF01476">
    <property type="entry name" value="LysM"/>
    <property type="match status" value="2"/>
</dbReference>
<dbReference type="SUPFAM" id="SSF54106">
    <property type="entry name" value="LysM domain"/>
    <property type="match status" value="3"/>
</dbReference>
<name>A0A0D2XP63_FUSOF</name>
<protein>
    <submittedName>
        <fullName evidence="5">Uncharacterized protein</fullName>
    </submittedName>
</protein>
<dbReference type="Gene3D" id="3.10.350.10">
    <property type="entry name" value="LysM domain"/>
    <property type="match status" value="3"/>
</dbReference>
<accession>A0A0D2XP63</accession>
<evidence type="ECO:0000313" key="6">
    <source>
        <dbReference type="Proteomes" id="UP000002489"/>
    </source>
</evidence>
<sequence length="265" mass="28445">MTRLSHFLLLAGNLLPVFGAATKSSNSAKAPEPQQPGIVSNCKSYYLVEKGETCSEVAAKNKISLSDFLEWNPKTGTDCNALLANAYACVSVTETKGSSSAKPPAKKYSPTQAGIAKNCAKYALVGKTTTCKSIETQNKLSFADFYKWNPAVGKHCQGLKKGYYVCVGVEKAATPTPTTPENVTSNKAPSPVQKGIAKSCNEYHRVSKGDTCSAVASEFKVDLAEFYEWNPAVGSKCENLWAGYYYCVRVPGEKAKATVHTPSPN</sequence>
<proteinExistence type="inferred from homology"/>